<proteinExistence type="predicted"/>
<reference evidence="5 6" key="1">
    <citation type="journal article" date="2008" name="BMC Genomics">
        <title>Acidithiobacillus ferrooxidans metabolism: from genome sequence to industrial applications.</title>
        <authorList>
            <person name="Valdes J."/>
            <person name="Pedroso I."/>
            <person name="Quatrini R."/>
            <person name="Dodson R.J."/>
            <person name="Tettelin H."/>
            <person name="Blake R.II."/>
            <person name="Eisen J.A."/>
            <person name="Holmes D.S."/>
        </authorList>
    </citation>
    <scope>NUCLEOTIDE SEQUENCE [LARGE SCALE GENOMIC DNA]</scope>
    <source>
        <strain evidence="6">ATCC 23270 / DSM 14882 / CIP 104768 / NCIMB 8455</strain>
    </source>
</reference>
<feature type="domain" description="Glycosyl transferase family 1" evidence="3">
    <location>
        <begin position="221"/>
        <end position="383"/>
    </location>
</feature>
<name>B7J9G0_ACIF2</name>
<feature type="domain" description="Glycosyltransferase subfamily 4-like N-terminal" evidence="4">
    <location>
        <begin position="63"/>
        <end position="204"/>
    </location>
</feature>
<dbReference type="Pfam" id="PF13439">
    <property type="entry name" value="Glyco_transf_4"/>
    <property type="match status" value="1"/>
</dbReference>
<dbReference type="Pfam" id="PF00534">
    <property type="entry name" value="Glycos_transf_1"/>
    <property type="match status" value="1"/>
</dbReference>
<protein>
    <submittedName>
        <fullName evidence="5">Glycosyl transferase, group 1 family protein</fullName>
    </submittedName>
</protein>
<dbReference type="PANTHER" id="PTHR12526:SF510">
    <property type="entry name" value="D-INOSITOL 3-PHOSPHATE GLYCOSYLTRANSFERASE"/>
    <property type="match status" value="1"/>
</dbReference>
<evidence type="ECO:0000313" key="6">
    <source>
        <dbReference type="Proteomes" id="UP000001362"/>
    </source>
</evidence>
<keyword evidence="6" id="KW-1185">Reference proteome</keyword>
<dbReference type="HOGENOM" id="CLU_009583_0_4_6"/>
<keyword evidence="2 5" id="KW-0808">Transferase</keyword>
<sequence length="413" mass="44863">MTETGLKAEVLPTGVAVTSGPHTPRVLFVNQACVLGGGELSLLDIARLLPFQIRVALFKDGLLRERLKQAGVTVDVLDPTGNGLSKIHKDSGWREAFGSLTQLVRITWRLQGLAKNADVMYANSQKAMVVSALVCITARKPLIWHLRDILSAEHFSPTMRRVAVTVANARASAVIVNSHATGEAFVAAGGRRKLVRVIHNGIDPKPFDGITAHEAVLARAELRPLDNSFLIGVFGRLAPWKGQHVVLEALCSLPGVCAVFVGDALFGETDFVHVLHKRAEREDLRERVRFLGFRNDIPRLMRAVDVVVHSSVNPEPFGRVIVEGMLARRPVVASAAGGVLEIIEDGDTGLLYPPGDGLALRAQIERLRNDPALCERLGASGYKKAQEYFSIPAMIDGVNSVITEVSSPRRRSV</sequence>
<dbReference type="SUPFAM" id="SSF53756">
    <property type="entry name" value="UDP-Glycosyltransferase/glycogen phosphorylase"/>
    <property type="match status" value="1"/>
</dbReference>
<keyword evidence="1" id="KW-0328">Glycosyltransferase</keyword>
<organism evidence="5 6">
    <name type="scientific">Acidithiobacillus ferrooxidans (strain ATCC 23270 / DSM 14882 / CIP 104768 / NCIMB 8455)</name>
    <name type="common">Ferrobacillus ferrooxidans (strain ATCC 23270)</name>
    <dbReference type="NCBI Taxonomy" id="243159"/>
    <lineage>
        <taxon>Bacteria</taxon>
        <taxon>Pseudomonadati</taxon>
        <taxon>Pseudomonadota</taxon>
        <taxon>Acidithiobacillia</taxon>
        <taxon>Acidithiobacillales</taxon>
        <taxon>Acidithiobacillaceae</taxon>
        <taxon>Acidithiobacillus</taxon>
    </lineage>
</organism>
<dbReference type="KEGG" id="afr:AFE_1355"/>
<dbReference type="CAZy" id="GT4">
    <property type="family name" value="Glycosyltransferase Family 4"/>
</dbReference>
<dbReference type="AlphaFoldDB" id="B7J9G0"/>
<dbReference type="Gene3D" id="3.40.50.2000">
    <property type="entry name" value="Glycogen Phosphorylase B"/>
    <property type="match status" value="2"/>
</dbReference>
<dbReference type="STRING" id="243159.AFE_1355"/>
<dbReference type="Proteomes" id="UP000001362">
    <property type="component" value="Chromosome"/>
</dbReference>
<dbReference type="PaxDb" id="243159-AFE_1355"/>
<evidence type="ECO:0000259" key="4">
    <source>
        <dbReference type="Pfam" id="PF13439"/>
    </source>
</evidence>
<dbReference type="EMBL" id="CP001219">
    <property type="protein sequence ID" value="ACK79649.1"/>
    <property type="molecule type" value="Genomic_DNA"/>
</dbReference>
<dbReference type="InterPro" id="IPR001296">
    <property type="entry name" value="Glyco_trans_1"/>
</dbReference>
<dbReference type="InterPro" id="IPR028098">
    <property type="entry name" value="Glyco_trans_4-like_N"/>
</dbReference>
<evidence type="ECO:0000313" key="5">
    <source>
        <dbReference type="EMBL" id="ACK79649.1"/>
    </source>
</evidence>
<accession>B7J9G0</accession>
<dbReference type="eggNOG" id="COG0438">
    <property type="taxonomic scope" value="Bacteria"/>
</dbReference>
<evidence type="ECO:0000256" key="1">
    <source>
        <dbReference type="ARBA" id="ARBA00022676"/>
    </source>
</evidence>
<evidence type="ECO:0000259" key="3">
    <source>
        <dbReference type="Pfam" id="PF00534"/>
    </source>
</evidence>
<dbReference type="PANTHER" id="PTHR12526">
    <property type="entry name" value="GLYCOSYLTRANSFERASE"/>
    <property type="match status" value="1"/>
</dbReference>
<evidence type="ECO:0000256" key="2">
    <source>
        <dbReference type="ARBA" id="ARBA00022679"/>
    </source>
</evidence>
<dbReference type="CDD" id="cd03801">
    <property type="entry name" value="GT4_PimA-like"/>
    <property type="match status" value="1"/>
</dbReference>
<dbReference type="GO" id="GO:0016757">
    <property type="term" value="F:glycosyltransferase activity"/>
    <property type="evidence" value="ECO:0007669"/>
    <property type="project" value="UniProtKB-KW"/>
</dbReference>
<gene>
    <name evidence="5" type="ordered locus">AFE_1355</name>
</gene>